<name>A0A382S249_9ZZZZ</name>
<dbReference type="InterPro" id="IPR001466">
    <property type="entry name" value="Beta-lactam-related"/>
</dbReference>
<sequence>DSPLVEASGGVFLSDSSFGHTGFTGTSLWIDPEHKIIVILLTNAVHPNRQMKSPKYFEWRQRIHSGVYEAVGILGQNPNLKWIKRWVIQ</sequence>
<protein>
    <recommendedName>
        <fullName evidence="1">Beta-lactamase-related domain-containing protein</fullName>
    </recommendedName>
</protein>
<accession>A0A382S249</accession>
<gene>
    <name evidence="2" type="ORF">METZ01_LOCUS355865</name>
</gene>
<dbReference type="SUPFAM" id="SSF56601">
    <property type="entry name" value="beta-lactamase/transpeptidase-like"/>
    <property type="match status" value="1"/>
</dbReference>
<dbReference type="InterPro" id="IPR012338">
    <property type="entry name" value="Beta-lactam/transpept-like"/>
</dbReference>
<reference evidence="2" key="1">
    <citation type="submission" date="2018-05" db="EMBL/GenBank/DDBJ databases">
        <authorList>
            <person name="Lanie J.A."/>
            <person name="Ng W.-L."/>
            <person name="Kazmierczak K.M."/>
            <person name="Andrzejewski T.M."/>
            <person name="Davidsen T.M."/>
            <person name="Wayne K.J."/>
            <person name="Tettelin H."/>
            <person name="Glass J.I."/>
            <person name="Rusch D."/>
            <person name="Podicherti R."/>
            <person name="Tsui H.-C.T."/>
            <person name="Winkler M.E."/>
        </authorList>
    </citation>
    <scope>NUCLEOTIDE SEQUENCE</scope>
</reference>
<proteinExistence type="predicted"/>
<feature type="non-terminal residue" evidence="2">
    <location>
        <position position="1"/>
    </location>
</feature>
<evidence type="ECO:0000313" key="2">
    <source>
        <dbReference type="EMBL" id="SVD03011.1"/>
    </source>
</evidence>
<organism evidence="2">
    <name type="scientific">marine metagenome</name>
    <dbReference type="NCBI Taxonomy" id="408172"/>
    <lineage>
        <taxon>unclassified sequences</taxon>
        <taxon>metagenomes</taxon>
        <taxon>ecological metagenomes</taxon>
    </lineage>
</organism>
<dbReference type="EMBL" id="UINC01125288">
    <property type="protein sequence ID" value="SVD03011.1"/>
    <property type="molecule type" value="Genomic_DNA"/>
</dbReference>
<feature type="domain" description="Beta-lactamase-related" evidence="1">
    <location>
        <begin position="15"/>
        <end position="56"/>
    </location>
</feature>
<dbReference type="Pfam" id="PF00144">
    <property type="entry name" value="Beta-lactamase"/>
    <property type="match status" value="1"/>
</dbReference>
<dbReference type="Gene3D" id="3.40.710.10">
    <property type="entry name" value="DD-peptidase/beta-lactamase superfamily"/>
    <property type="match status" value="1"/>
</dbReference>
<dbReference type="AlphaFoldDB" id="A0A382S249"/>
<evidence type="ECO:0000259" key="1">
    <source>
        <dbReference type="Pfam" id="PF00144"/>
    </source>
</evidence>